<protein>
    <submittedName>
        <fullName evidence="8">Purine nucleoside receptor A</fullName>
    </submittedName>
</protein>
<evidence type="ECO:0000256" key="3">
    <source>
        <dbReference type="ARBA" id="ARBA00022729"/>
    </source>
</evidence>
<comment type="subcellular location">
    <subcellularLocation>
        <location evidence="1">Cell membrane</location>
    </subcellularLocation>
</comment>
<evidence type="ECO:0000256" key="4">
    <source>
        <dbReference type="ARBA" id="ARBA00023136"/>
    </source>
</evidence>
<evidence type="ECO:0000256" key="6">
    <source>
        <dbReference type="SAM" id="SignalP"/>
    </source>
</evidence>
<dbReference type="PANTHER" id="PTHR34296:SF2">
    <property type="entry name" value="ABC TRANSPORTER GUANOSINE-BINDING PROTEIN NUPN"/>
    <property type="match status" value="1"/>
</dbReference>
<keyword evidence="5" id="KW-0449">Lipoprotein</keyword>
<reference evidence="8" key="1">
    <citation type="submission" date="2015-09" db="EMBL/GenBank/DDBJ databases">
        <authorList>
            <consortium name="Pathogen Informatics"/>
        </authorList>
    </citation>
    <scope>NUCLEOTIDE SEQUENCE</scope>
    <source>
        <strain evidence="8">2789STDY5834896</strain>
    </source>
</reference>
<name>A0A1C6JYR5_9FIRM</name>
<dbReference type="EMBL" id="FMHG01000002">
    <property type="protein sequence ID" value="SCJ87138.1"/>
    <property type="molecule type" value="Genomic_DNA"/>
</dbReference>
<gene>
    <name evidence="8" type="primary">tmpC_5</name>
    <name evidence="8" type="ORF">SAMEA3545359_02431</name>
</gene>
<keyword evidence="3 6" id="KW-0732">Signal</keyword>
<keyword evidence="2" id="KW-1003">Cell membrane</keyword>
<keyword evidence="8" id="KW-0675">Receptor</keyword>
<sequence>MKKLMAMLLASAMLLSVALTGCGDDKDGGGKEGKLNSIVYVCSNLGDKSFCDVSWKGVQEGAKVNDISKVKCIEYGQDTKSKMEPTMVDATDTYDLIIASGGEMVEIVEKFWEDYPDKRFIIFDVDPLYENKMSNVFCINFKQNEGDFLAGALASKMSKTGTVGYVGAAEVVVIQDFMVGYIEGAVYANPNAKVAVSYIGNWSDSPKAKELANVQITVNNADVLHQVAGGAGLGMFQACLENGKKWAIGVDADQRDFFLETDPELADVILTSMEKRVNVALLEAINKTYAGELSYGTLEKWGVGKQVTVLAENDFYKENVPADVQSYIDDLETKITNEEIEISSAYGMSTETYNALRDKVKP</sequence>
<evidence type="ECO:0000313" key="8">
    <source>
        <dbReference type="EMBL" id="SCJ87138.1"/>
    </source>
</evidence>
<proteinExistence type="predicted"/>
<feature type="chain" id="PRO_5008738226" evidence="6">
    <location>
        <begin position="24"/>
        <end position="362"/>
    </location>
</feature>
<feature type="signal peptide" evidence="6">
    <location>
        <begin position="1"/>
        <end position="23"/>
    </location>
</feature>
<dbReference type="AlphaFoldDB" id="A0A1C6JYR5"/>
<dbReference type="InterPro" id="IPR003760">
    <property type="entry name" value="PnrA-like"/>
</dbReference>
<organism evidence="8">
    <name type="scientific">uncultured Anaerotruncus sp</name>
    <dbReference type="NCBI Taxonomy" id="905011"/>
    <lineage>
        <taxon>Bacteria</taxon>
        <taxon>Bacillati</taxon>
        <taxon>Bacillota</taxon>
        <taxon>Clostridia</taxon>
        <taxon>Eubacteriales</taxon>
        <taxon>Oscillospiraceae</taxon>
        <taxon>Anaerotruncus</taxon>
        <taxon>environmental samples</taxon>
    </lineage>
</organism>
<evidence type="ECO:0000256" key="1">
    <source>
        <dbReference type="ARBA" id="ARBA00004236"/>
    </source>
</evidence>
<dbReference type="Pfam" id="PF02608">
    <property type="entry name" value="Bmp"/>
    <property type="match status" value="1"/>
</dbReference>
<evidence type="ECO:0000256" key="5">
    <source>
        <dbReference type="ARBA" id="ARBA00023288"/>
    </source>
</evidence>
<accession>A0A1C6JYR5</accession>
<keyword evidence="4" id="KW-0472">Membrane</keyword>
<evidence type="ECO:0000256" key="2">
    <source>
        <dbReference type="ARBA" id="ARBA00022475"/>
    </source>
</evidence>
<dbReference type="PANTHER" id="PTHR34296">
    <property type="entry name" value="TRANSCRIPTIONAL ACTIVATOR PROTEIN MED"/>
    <property type="match status" value="1"/>
</dbReference>
<feature type="domain" description="ABC transporter substrate-binding protein PnrA-like" evidence="7">
    <location>
        <begin position="39"/>
        <end position="343"/>
    </location>
</feature>
<dbReference type="Gene3D" id="3.40.50.2300">
    <property type="match status" value="2"/>
</dbReference>
<dbReference type="GO" id="GO:0005886">
    <property type="term" value="C:plasma membrane"/>
    <property type="evidence" value="ECO:0007669"/>
    <property type="project" value="UniProtKB-SubCell"/>
</dbReference>
<evidence type="ECO:0000259" key="7">
    <source>
        <dbReference type="Pfam" id="PF02608"/>
    </source>
</evidence>
<dbReference type="InterPro" id="IPR050957">
    <property type="entry name" value="BMP_lipoprotein"/>
</dbReference>
<dbReference type="PROSITE" id="PS51257">
    <property type="entry name" value="PROKAR_LIPOPROTEIN"/>
    <property type="match status" value="1"/>
</dbReference>